<organism evidence="2 3">
    <name type="scientific">Desulforamulus ferrireducens</name>
    <dbReference type="NCBI Taxonomy" id="1833852"/>
    <lineage>
        <taxon>Bacteria</taxon>
        <taxon>Bacillati</taxon>
        <taxon>Bacillota</taxon>
        <taxon>Clostridia</taxon>
        <taxon>Eubacteriales</taxon>
        <taxon>Peptococcaceae</taxon>
        <taxon>Desulforamulus</taxon>
    </lineage>
</organism>
<feature type="transmembrane region" description="Helical" evidence="1">
    <location>
        <begin position="30"/>
        <end position="48"/>
    </location>
</feature>
<keyword evidence="1" id="KW-1133">Transmembrane helix</keyword>
<sequence length="55" mass="6068">MKAIPFIILVLWLIALTLGVLGVVTRRKKLILWGGVAALGGVAATYYLKWLLQNM</sequence>
<dbReference type="KEGG" id="dfg:B0537_01825"/>
<dbReference type="RefSeq" id="WP_077712907.1">
    <property type="nucleotide sequence ID" value="NZ_CP019698.1"/>
</dbReference>
<dbReference type="AlphaFoldDB" id="A0A1S6IT56"/>
<keyword evidence="1" id="KW-0812">Transmembrane</keyword>
<dbReference type="Proteomes" id="UP000189464">
    <property type="component" value="Chromosome"/>
</dbReference>
<reference evidence="2 3" key="1">
    <citation type="journal article" date="2016" name="Int. J. Syst. Evol. Microbiol.">
        <title>Desulfotomaculum ferrireducens sp. nov., a moderately thermophilic sulfate-reducing and dissimilatory Fe(III)-reducing bacterium isolated from compost.</title>
        <authorList>
            <person name="Yang G."/>
            <person name="Guo J."/>
            <person name="Zhuang L."/>
            <person name="Yuan Y."/>
            <person name="Zhou S."/>
        </authorList>
    </citation>
    <scope>NUCLEOTIDE SEQUENCE [LARGE SCALE GENOMIC DNA]</scope>
    <source>
        <strain evidence="2 3">GSS09</strain>
    </source>
</reference>
<keyword evidence="1" id="KW-0472">Membrane</keyword>
<name>A0A1S6IT56_9FIRM</name>
<evidence type="ECO:0000313" key="2">
    <source>
        <dbReference type="EMBL" id="AQS57945.1"/>
    </source>
</evidence>
<dbReference type="STRING" id="1833852.B0537_01825"/>
<proteinExistence type="predicted"/>
<dbReference type="EMBL" id="CP019698">
    <property type="protein sequence ID" value="AQS57945.1"/>
    <property type="molecule type" value="Genomic_DNA"/>
</dbReference>
<accession>A0A1S6IT56</accession>
<protein>
    <submittedName>
        <fullName evidence="2">DNA repair protein</fullName>
    </submittedName>
</protein>
<gene>
    <name evidence="2" type="ORF">B0537_01825</name>
</gene>
<evidence type="ECO:0000313" key="3">
    <source>
        <dbReference type="Proteomes" id="UP000189464"/>
    </source>
</evidence>
<dbReference type="OrthoDB" id="9972721at2"/>
<evidence type="ECO:0000256" key="1">
    <source>
        <dbReference type="SAM" id="Phobius"/>
    </source>
</evidence>
<feature type="transmembrane region" description="Helical" evidence="1">
    <location>
        <begin position="6"/>
        <end position="23"/>
    </location>
</feature>
<keyword evidence="3" id="KW-1185">Reference proteome</keyword>